<dbReference type="InterPro" id="IPR036995">
    <property type="entry name" value="MPG_sf"/>
</dbReference>
<dbReference type="NCBIfam" id="TIGR00567">
    <property type="entry name" value="3mg"/>
    <property type="match status" value="1"/>
</dbReference>
<dbReference type="CDD" id="cd00540">
    <property type="entry name" value="AAG"/>
    <property type="match status" value="1"/>
</dbReference>
<evidence type="ECO:0000256" key="1">
    <source>
        <dbReference type="ARBA" id="ARBA00009232"/>
    </source>
</evidence>
<dbReference type="NCBIfam" id="NF002003">
    <property type="entry name" value="PRK00802.1-3"/>
    <property type="match status" value="1"/>
</dbReference>
<dbReference type="PANTHER" id="PTHR10429">
    <property type="entry name" value="DNA-3-METHYLADENINE GLYCOSYLASE"/>
    <property type="match status" value="1"/>
</dbReference>
<evidence type="ECO:0000256" key="2">
    <source>
        <dbReference type="ARBA" id="ARBA00022763"/>
    </source>
</evidence>
<keyword evidence="2 5" id="KW-0227">DNA damage</keyword>
<protein>
    <recommendedName>
        <fullName evidence="5">Putative 3-methyladenine DNA glycosylase</fullName>
        <ecNumber evidence="5">3.2.2.-</ecNumber>
    </recommendedName>
</protein>
<keyword evidence="3 5" id="KW-0378">Hydrolase</keyword>
<accession>A0A7X9IK64</accession>
<dbReference type="EC" id="3.2.2.-" evidence="5"/>
<sequence>MKKKSLKRLLLGPTVEVAKDLIGYRLVTSVKGHRCAGMIVETEAYDGSIDEASHSFRGKTTRNSIMFEEAGLCYVYFTYGMHYCVNVVTGDKGKGAAVLIRALEPLEGIEIMKRRRGQSKLENLCNGPAKLCQALGIDKKMLGEDLRSSEIIRIEAYKGFPDSEIVTSKRIGITKSKDLEWRFYLKGNLFVSKG</sequence>
<gene>
    <name evidence="6" type="ORF">GYA55_11575</name>
</gene>
<dbReference type="PANTHER" id="PTHR10429:SF0">
    <property type="entry name" value="DNA-3-METHYLADENINE GLYCOSYLASE"/>
    <property type="match status" value="1"/>
</dbReference>
<name>A0A7X9IK64_9DELT</name>
<dbReference type="Pfam" id="PF02245">
    <property type="entry name" value="Pur_DNA_glyco"/>
    <property type="match status" value="1"/>
</dbReference>
<dbReference type="AlphaFoldDB" id="A0A7X9IK64"/>
<evidence type="ECO:0000256" key="5">
    <source>
        <dbReference type="HAMAP-Rule" id="MF_00527"/>
    </source>
</evidence>
<dbReference type="GO" id="GO:0003677">
    <property type="term" value="F:DNA binding"/>
    <property type="evidence" value="ECO:0007669"/>
    <property type="project" value="InterPro"/>
</dbReference>
<evidence type="ECO:0000256" key="3">
    <source>
        <dbReference type="ARBA" id="ARBA00022801"/>
    </source>
</evidence>
<comment type="caution">
    <text evidence="6">The sequence shown here is derived from an EMBL/GenBank/DDBJ whole genome shotgun (WGS) entry which is preliminary data.</text>
</comment>
<dbReference type="GO" id="GO:0006284">
    <property type="term" value="P:base-excision repair"/>
    <property type="evidence" value="ECO:0007669"/>
    <property type="project" value="InterPro"/>
</dbReference>
<dbReference type="InterPro" id="IPR003180">
    <property type="entry name" value="MPG"/>
</dbReference>
<keyword evidence="6" id="KW-0326">Glycosidase</keyword>
<evidence type="ECO:0000313" key="7">
    <source>
        <dbReference type="Proteomes" id="UP000524246"/>
    </source>
</evidence>
<keyword evidence="4 5" id="KW-0234">DNA repair</keyword>
<organism evidence="6 7">
    <name type="scientific">SAR324 cluster bacterium</name>
    <dbReference type="NCBI Taxonomy" id="2024889"/>
    <lineage>
        <taxon>Bacteria</taxon>
        <taxon>Deltaproteobacteria</taxon>
        <taxon>SAR324 cluster</taxon>
    </lineage>
</organism>
<dbReference type="InterPro" id="IPR011034">
    <property type="entry name" value="Formyl_transferase-like_C_sf"/>
</dbReference>
<dbReference type="EMBL" id="JAAZON010000527">
    <property type="protein sequence ID" value="NMC63793.1"/>
    <property type="molecule type" value="Genomic_DNA"/>
</dbReference>
<dbReference type="Proteomes" id="UP000524246">
    <property type="component" value="Unassembled WGS sequence"/>
</dbReference>
<dbReference type="FunFam" id="3.10.300.10:FF:000001">
    <property type="entry name" value="Putative 3-methyladenine DNA glycosylase"/>
    <property type="match status" value="1"/>
</dbReference>
<dbReference type="SUPFAM" id="SSF50486">
    <property type="entry name" value="FMT C-terminal domain-like"/>
    <property type="match status" value="1"/>
</dbReference>
<dbReference type="Gene3D" id="3.10.300.10">
    <property type="entry name" value="Methylpurine-DNA glycosylase (MPG)"/>
    <property type="match status" value="1"/>
</dbReference>
<evidence type="ECO:0000256" key="4">
    <source>
        <dbReference type="ARBA" id="ARBA00023204"/>
    </source>
</evidence>
<proteinExistence type="inferred from homology"/>
<reference evidence="6 7" key="1">
    <citation type="journal article" date="2020" name="Biotechnol. Biofuels">
        <title>New insights from the biogas microbiome by comprehensive genome-resolved metagenomics of nearly 1600 species originating from multiple anaerobic digesters.</title>
        <authorList>
            <person name="Campanaro S."/>
            <person name="Treu L."/>
            <person name="Rodriguez-R L.M."/>
            <person name="Kovalovszki A."/>
            <person name="Ziels R.M."/>
            <person name="Maus I."/>
            <person name="Zhu X."/>
            <person name="Kougias P.G."/>
            <person name="Basile A."/>
            <person name="Luo G."/>
            <person name="Schluter A."/>
            <person name="Konstantinidis K.T."/>
            <person name="Angelidaki I."/>
        </authorList>
    </citation>
    <scope>NUCLEOTIDE SEQUENCE [LARGE SCALE GENOMIC DNA]</scope>
    <source>
        <strain evidence="6">AS27yjCOA_65</strain>
    </source>
</reference>
<evidence type="ECO:0000313" key="6">
    <source>
        <dbReference type="EMBL" id="NMC63793.1"/>
    </source>
</evidence>
<dbReference type="GO" id="GO:0003905">
    <property type="term" value="F:alkylbase DNA N-glycosylase activity"/>
    <property type="evidence" value="ECO:0007669"/>
    <property type="project" value="InterPro"/>
</dbReference>
<dbReference type="HAMAP" id="MF_00527">
    <property type="entry name" value="3MGH"/>
    <property type="match status" value="1"/>
</dbReference>
<comment type="similarity">
    <text evidence="1 5">Belongs to the DNA glycosylase MPG family.</text>
</comment>